<dbReference type="Pfam" id="PF20431">
    <property type="entry name" value="E_motif"/>
    <property type="match status" value="1"/>
</dbReference>
<name>A0A8S0QY02_OLEEU</name>
<dbReference type="AlphaFoldDB" id="A0A8S0QY02"/>
<comment type="subcellular location">
    <subcellularLocation>
        <location evidence="1">Mitochondrion</location>
    </subcellularLocation>
</comment>
<keyword evidence="9" id="KW-1185">Reference proteome</keyword>
<feature type="repeat" description="PPR" evidence="6">
    <location>
        <begin position="291"/>
        <end position="325"/>
    </location>
</feature>
<dbReference type="PROSITE" id="PS51375">
    <property type="entry name" value="PPR"/>
    <property type="match status" value="6"/>
</dbReference>
<dbReference type="FunFam" id="1.25.40.10:FF:000227">
    <property type="entry name" value="Pentatricopeptide repeat-containing protein At3g13880"/>
    <property type="match status" value="1"/>
</dbReference>
<dbReference type="Pfam" id="PF01535">
    <property type="entry name" value="PPR"/>
    <property type="match status" value="2"/>
</dbReference>
<proteinExistence type="inferred from homology"/>
<feature type="repeat" description="PPR" evidence="6">
    <location>
        <begin position="124"/>
        <end position="154"/>
    </location>
</feature>
<dbReference type="InterPro" id="IPR046848">
    <property type="entry name" value="E_motif"/>
</dbReference>
<gene>
    <name evidence="8" type="ORF">OLEA9_A020868</name>
</gene>
<evidence type="ECO:0000259" key="7">
    <source>
        <dbReference type="Pfam" id="PF14432"/>
    </source>
</evidence>
<dbReference type="Pfam" id="PF14432">
    <property type="entry name" value="DYW_deaminase"/>
    <property type="match status" value="1"/>
</dbReference>
<accession>A0A8S0QY02</accession>
<evidence type="ECO:0000313" key="8">
    <source>
        <dbReference type="EMBL" id="CAA2971183.1"/>
    </source>
</evidence>
<feature type="repeat" description="PPR" evidence="6">
    <location>
        <begin position="256"/>
        <end position="290"/>
    </location>
</feature>
<dbReference type="Gramene" id="OE9A020868T1">
    <property type="protein sequence ID" value="OE9A020868C1"/>
    <property type="gene ID" value="OE9A020868"/>
</dbReference>
<feature type="repeat" description="PPR" evidence="6">
    <location>
        <begin position="392"/>
        <end position="426"/>
    </location>
</feature>
<reference evidence="8 9" key="1">
    <citation type="submission" date="2019-12" db="EMBL/GenBank/DDBJ databases">
        <authorList>
            <person name="Alioto T."/>
            <person name="Alioto T."/>
            <person name="Gomez Garrido J."/>
        </authorList>
    </citation>
    <scope>NUCLEOTIDE SEQUENCE [LARGE SCALE GENOMIC DNA]</scope>
</reference>
<feature type="domain" description="DYW" evidence="7">
    <location>
        <begin position="571"/>
        <end position="663"/>
    </location>
</feature>
<comment type="similarity">
    <text evidence="2">Belongs to the PPR family. PCMP-H subfamily.</text>
</comment>
<dbReference type="SUPFAM" id="SSF48452">
    <property type="entry name" value="TPR-like"/>
    <property type="match status" value="1"/>
</dbReference>
<evidence type="ECO:0000313" key="9">
    <source>
        <dbReference type="Proteomes" id="UP000594638"/>
    </source>
</evidence>
<dbReference type="InterPro" id="IPR032867">
    <property type="entry name" value="DYW_dom"/>
</dbReference>
<dbReference type="GO" id="GO:0003723">
    <property type="term" value="F:RNA binding"/>
    <property type="evidence" value="ECO:0007669"/>
    <property type="project" value="InterPro"/>
</dbReference>
<dbReference type="FunFam" id="1.25.40.10:FF:000501">
    <property type="entry name" value="Putative pentatricopeptide repeat-containing protein mitochondrial"/>
    <property type="match status" value="1"/>
</dbReference>
<evidence type="ECO:0000256" key="3">
    <source>
        <dbReference type="ARBA" id="ARBA00022737"/>
    </source>
</evidence>
<organism evidence="8 9">
    <name type="scientific">Olea europaea subsp. europaea</name>
    <dbReference type="NCBI Taxonomy" id="158383"/>
    <lineage>
        <taxon>Eukaryota</taxon>
        <taxon>Viridiplantae</taxon>
        <taxon>Streptophyta</taxon>
        <taxon>Embryophyta</taxon>
        <taxon>Tracheophyta</taxon>
        <taxon>Spermatophyta</taxon>
        <taxon>Magnoliopsida</taxon>
        <taxon>eudicotyledons</taxon>
        <taxon>Gunneridae</taxon>
        <taxon>Pentapetalae</taxon>
        <taxon>asterids</taxon>
        <taxon>lamiids</taxon>
        <taxon>Lamiales</taxon>
        <taxon>Oleaceae</taxon>
        <taxon>Oleeae</taxon>
        <taxon>Olea</taxon>
    </lineage>
</organism>
<dbReference type="GO" id="GO:0009451">
    <property type="term" value="P:RNA modification"/>
    <property type="evidence" value="ECO:0007669"/>
    <property type="project" value="InterPro"/>
</dbReference>
<dbReference type="Pfam" id="PF13041">
    <property type="entry name" value="PPR_2"/>
    <property type="match status" value="3"/>
</dbReference>
<sequence>MKKLSRNSIIRSTAPFIWIRSLLSVFSSGFVSTAVSTSPCPLIEDSEAEENRDSDQVSGVIQRKDLLKKTHNGKLLVLDLIDRGAMEHDARLYNQLLKRCTELGKLKEGKMVHAHFANSKFNHYVVAHTTLINMYAKCNDLNLARKVFDEMPERDMVSYTVLITGYSQNNESEKALEFFLEMLRMGLKPNQFTLGSVLKAAGSLQNDGMGKGIHGTCVKCRYEENVYVGSALVDMYARCGQMEVAQAMFGRLERKNEVSWNAVLAAYARKGEGESAVRLFSEMKRDGFEPTHFTYSSVFMACASTGALEQGKWVHADMVKSGLKLIAFVGNTLLDMYGKAGNIEDAKMVFDRLAKRDLVSWNSMLTAYAQHGLGKETVECFEDSLRKGFLPNEIAFLCVLNACSHAGLLDKGLYYFELMKKFKIEPEVSHYVTVVDLLGRAGQLDRSVRFIREMTIEPTAAVWKALLGACRMHKNMELGAYAAERVFELDPYDSGPHVLLSNIYASAGKWSDAAKVRKMMNDSGVKKEPACSWVELENAVHIFVANDITHPQREVIRRMWEKIADKIKKIGYVPDTTNVLWGADQQEREERLQNHSEKLALAFALLNTPPGSPIRIKKNIRVCGDCHTAFKLVSVVENREIILRDTNRFHHFRGGYCSCGNYW</sequence>
<dbReference type="InterPro" id="IPR046960">
    <property type="entry name" value="PPR_At4g14850-like_plant"/>
</dbReference>
<dbReference type="GO" id="GO:0005739">
    <property type="term" value="C:mitochondrion"/>
    <property type="evidence" value="ECO:0007669"/>
    <property type="project" value="UniProtKB-SubCell"/>
</dbReference>
<dbReference type="PANTHER" id="PTHR47926">
    <property type="entry name" value="PENTATRICOPEPTIDE REPEAT-CONTAINING PROTEIN"/>
    <property type="match status" value="1"/>
</dbReference>
<keyword evidence="5" id="KW-0496">Mitochondrion</keyword>
<dbReference type="OrthoDB" id="185373at2759"/>
<evidence type="ECO:0000256" key="5">
    <source>
        <dbReference type="ARBA" id="ARBA00023128"/>
    </source>
</evidence>
<feature type="repeat" description="PPR" evidence="6">
    <location>
        <begin position="155"/>
        <end position="189"/>
    </location>
</feature>
<evidence type="ECO:0000256" key="1">
    <source>
        <dbReference type="ARBA" id="ARBA00004173"/>
    </source>
</evidence>
<keyword evidence="3" id="KW-0677">Repeat</keyword>
<evidence type="ECO:0000256" key="4">
    <source>
        <dbReference type="ARBA" id="ARBA00022946"/>
    </source>
</evidence>
<protein>
    <submittedName>
        <fullName evidence="8">Pentatricopeptide repeat-containing At3g24000, mitochondrial</fullName>
    </submittedName>
</protein>
<feature type="repeat" description="PPR" evidence="6">
    <location>
        <begin position="357"/>
        <end position="391"/>
    </location>
</feature>
<dbReference type="PANTHER" id="PTHR47926:SF502">
    <property type="entry name" value="SELENIUM BINDING PROTEIN"/>
    <property type="match status" value="1"/>
</dbReference>
<dbReference type="GO" id="GO:0008270">
    <property type="term" value="F:zinc ion binding"/>
    <property type="evidence" value="ECO:0007669"/>
    <property type="project" value="InterPro"/>
</dbReference>
<dbReference type="Gene3D" id="1.25.40.10">
    <property type="entry name" value="Tetratricopeptide repeat domain"/>
    <property type="match status" value="3"/>
</dbReference>
<dbReference type="Proteomes" id="UP000594638">
    <property type="component" value="Unassembled WGS sequence"/>
</dbReference>
<keyword evidence="4" id="KW-0809">Transit peptide</keyword>
<dbReference type="NCBIfam" id="TIGR00756">
    <property type="entry name" value="PPR"/>
    <property type="match status" value="6"/>
</dbReference>
<evidence type="ECO:0000256" key="2">
    <source>
        <dbReference type="ARBA" id="ARBA00006643"/>
    </source>
</evidence>
<dbReference type="EMBL" id="CACTIH010002000">
    <property type="protein sequence ID" value="CAA2971183.1"/>
    <property type="molecule type" value="Genomic_DNA"/>
</dbReference>
<comment type="caution">
    <text evidence="8">The sequence shown here is derived from an EMBL/GenBank/DDBJ whole genome shotgun (WGS) entry which is preliminary data.</text>
</comment>
<evidence type="ECO:0000256" key="6">
    <source>
        <dbReference type="PROSITE-ProRule" id="PRU00708"/>
    </source>
</evidence>
<dbReference type="FunFam" id="1.25.40.10:FF:000711">
    <property type="entry name" value="Tetratricopeptide repeat (TPR)-like superfamily protein"/>
    <property type="match status" value="1"/>
</dbReference>
<dbReference type="InterPro" id="IPR002885">
    <property type="entry name" value="PPR_rpt"/>
</dbReference>
<dbReference type="InterPro" id="IPR011990">
    <property type="entry name" value="TPR-like_helical_dom_sf"/>
</dbReference>